<dbReference type="Proteomes" id="UP000267821">
    <property type="component" value="Unassembled WGS sequence"/>
</dbReference>
<keyword evidence="1" id="KW-0472">Membrane</keyword>
<feature type="transmembrane region" description="Helical" evidence="1">
    <location>
        <begin position="6"/>
        <end position="29"/>
    </location>
</feature>
<dbReference type="AlphaFoldDB" id="A0A3N4MHW6"/>
<gene>
    <name evidence="2" type="ORF">L211DRAFT_845316</name>
</gene>
<keyword evidence="1" id="KW-0812">Transmembrane</keyword>
<sequence>MAKYPIWIYLALAENSILLSSTYLAGLVANAHSKNSPRLGPGSGHAQSKPKSITYATVQFHTCIARAGHTEFEYQHLMPINRGALEKMTHRRLPKDAGVIMSFQKDYPQQCLAFKLPGCPNPSDVQESRISERMMQDADDQTGYKGKDDEFYKKCYHCENKTDKIAEYYKAMAESDARRDKEEKRRQKEL</sequence>
<name>A0A3N4MHW6_9PEZI</name>
<evidence type="ECO:0000313" key="3">
    <source>
        <dbReference type="Proteomes" id="UP000267821"/>
    </source>
</evidence>
<accession>A0A3N4MHW6</accession>
<organism evidence="2 3">
    <name type="scientific">Terfezia boudieri ATCC MYA-4762</name>
    <dbReference type="NCBI Taxonomy" id="1051890"/>
    <lineage>
        <taxon>Eukaryota</taxon>
        <taxon>Fungi</taxon>
        <taxon>Dikarya</taxon>
        <taxon>Ascomycota</taxon>
        <taxon>Pezizomycotina</taxon>
        <taxon>Pezizomycetes</taxon>
        <taxon>Pezizales</taxon>
        <taxon>Pezizaceae</taxon>
        <taxon>Terfezia</taxon>
    </lineage>
</organism>
<protein>
    <submittedName>
        <fullName evidence="2">Uncharacterized protein</fullName>
    </submittedName>
</protein>
<proteinExistence type="predicted"/>
<reference evidence="2 3" key="1">
    <citation type="journal article" date="2018" name="Nat. Ecol. Evol.">
        <title>Pezizomycetes genomes reveal the molecular basis of ectomycorrhizal truffle lifestyle.</title>
        <authorList>
            <person name="Murat C."/>
            <person name="Payen T."/>
            <person name="Noel B."/>
            <person name="Kuo A."/>
            <person name="Morin E."/>
            <person name="Chen J."/>
            <person name="Kohler A."/>
            <person name="Krizsan K."/>
            <person name="Balestrini R."/>
            <person name="Da Silva C."/>
            <person name="Montanini B."/>
            <person name="Hainaut M."/>
            <person name="Levati E."/>
            <person name="Barry K.W."/>
            <person name="Belfiori B."/>
            <person name="Cichocki N."/>
            <person name="Clum A."/>
            <person name="Dockter R.B."/>
            <person name="Fauchery L."/>
            <person name="Guy J."/>
            <person name="Iotti M."/>
            <person name="Le Tacon F."/>
            <person name="Lindquist E.A."/>
            <person name="Lipzen A."/>
            <person name="Malagnac F."/>
            <person name="Mello A."/>
            <person name="Molinier V."/>
            <person name="Miyauchi S."/>
            <person name="Poulain J."/>
            <person name="Riccioni C."/>
            <person name="Rubini A."/>
            <person name="Sitrit Y."/>
            <person name="Splivallo R."/>
            <person name="Traeger S."/>
            <person name="Wang M."/>
            <person name="Zifcakova L."/>
            <person name="Wipf D."/>
            <person name="Zambonelli A."/>
            <person name="Paolocci F."/>
            <person name="Nowrousian M."/>
            <person name="Ottonello S."/>
            <person name="Baldrian P."/>
            <person name="Spatafora J.W."/>
            <person name="Henrissat B."/>
            <person name="Nagy L.G."/>
            <person name="Aury J.M."/>
            <person name="Wincker P."/>
            <person name="Grigoriev I.V."/>
            <person name="Bonfante P."/>
            <person name="Martin F.M."/>
        </authorList>
    </citation>
    <scope>NUCLEOTIDE SEQUENCE [LARGE SCALE GENOMIC DNA]</scope>
    <source>
        <strain evidence="2 3">ATCC MYA-4762</strain>
    </source>
</reference>
<keyword evidence="3" id="KW-1185">Reference proteome</keyword>
<keyword evidence="1" id="KW-1133">Transmembrane helix</keyword>
<dbReference type="EMBL" id="ML121529">
    <property type="protein sequence ID" value="RPB28205.1"/>
    <property type="molecule type" value="Genomic_DNA"/>
</dbReference>
<evidence type="ECO:0000313" key="2">
    <source>
        <dbReference type="EMBL" id="RPB28205.1"/>
    </source>
</evidence>
<dbReference type="InParanoid" id="A0A3N4MHW6"/>
<evidence type="ECO:0000256" key="1">
    <source>
        <dbReference type="SAM" id="Phobius"/>
    </source>
</evidence>